<keyword evidence="4" id="KW-1185">Reference proteome</keyword>
<protein>
    <submittedName>
        <fullName evidence="3">Arsenite-transporting ATPase</fullName>
    </submittedName>
</protein>
<dbReference type="PANTHER" id="PTHR10803:SF3">
    <property type="entry name" value="ATPASE GET3"/>
    <property type="match status" value="1"/>
</dbReference>
<dbReference type="Proteomes" id="UP001230005">
    <property type="component" value="Unassembled WGS sequence"/>
</dbReference>
<dbReference type="CDD" id="cd02035">
    <property type="entry name" value="ArsA"/>
    <property type="match status" value="1"/>
</dbReference>
<evidence type="ECO:0000259" key="2">
    <source>
        <dbReference type="Pfam" id="PF02374"/>
    </source>
</evidence>
<proteinExistence type="inferred from homology"/>
<dbReference type="NCBIfam" id="TIGR00345">
    <property type="entry name" value="GET3_arsA_TRC40"/>
    <property type="match status" value="1"/>
</dbReference>
<dbReference type="InterPro" id="IPR025723">
    <property type="entry name" value="ArsA/GET3_ATPase-like"/>
</dbReference>
<dbReference type="InterPro" id="IPR027417">
    <property type="entry name" value="P-loop_NTPase"/>
</dbReference>
<name>A0ABT9ZS28_9BACI</name>
<comment type="similarity">
    <text evidence="1">Belongs to the arsA ATPase family.</text>
</comment>
<gene>
    <name evidence="3" type="ORF">J2S74_001413</name>
</gene>
<evidence type="ECO:0000313" key="4">
    <source>
        <dbReference type="Proteomes" id="UP001230005"/>
    </source>
</evidence>
<evidence type="ECO:0000313" key="3">
    <source>
        <dbReference type="EMBL" id="MDQ0254040.1"/>
    </source>
</evidence>
<comment type="caution">
    <text evidence="3">The sequence shown here is derived from an EMBL/GenBank/DDBJ whole genome shotgun (WGS) entry which is preliminary data.</text>
</comment>
<dbReference type="EMBL" id="JAUSUG010000004">
    <property type="protein sequence ID" value="MDQ0254040.1"/>
    <property type="molecule type" value="Genomic_DNA"/>
</dbReference>
<dbReference type="Gene3D" id="3.40.50.300">
    <property type="entry name" value="P-loop containing nucleotide triphosphate hydrolases"/>
    <property type="match status" value="1"/>
</dbReference>
<dbReference type="InterPro" id="IPR016300">
    <property type="entry name" value="ATPase_ArsA/GET3"/>
</dbReference>
<dbReference type="PANTHER" id="PTHR10803">
    <property type="entry name" value="ARSENICAL PUMP-DRIVING ATPASE ARSENITE-TRANSLOCATING ATPASE"/>
    <property type="match status" value="1"/>
</dbReference>
<dbReference type="SUPFAM" id="SSF52540">
    <property type="entry name" value="P-loop containing nucleoside triphosphate hydrolases"/>
    <property type="match status" value="1"/>
</dbReference>
<dbReference type="Pfam" id="PF02374">
    <property type="entry name" value="ArsA_ATPase"/>
    <property type="match status" value="1"/>
</dbReference>
<sequence>MTNLNLLDKKVIFVGGKGGVGKSTSASAIAMAASQLGKKVLLVSTDPAHNLSDLFHTRLKGEPKKVRDSLYVMEIDPEKESERYIKQVKENLQGQVRATMIEEVHRQIDMAKTSPGADEAALFDRITSLILEELQQFDLIIFDTAPTGHTLRLVSLPEMMGVWMDGMLERRRKTNEHYTQLLNDGEPVEDPIYQTLQKRRDKFKRVRDILLDSKMTGFLFVLNPERLPIQEAKRGIDTLNKHNIPVLGIIVNKVLPDEVDGTFFQKRKEQQFSYLQEIEQMFHNIPQIRMELLEEDISTLHHLETVAGRWKKEIS</sequence>
<dbReference type="RefSeq" id="WP_307323435.1">
    <property type="nucleotide sequence ID" value="NZ_JAUSUG010000004.1"/>
</dbReference>
<accession>A0ABT9ZS28</accession>
<reference evidence="3 4" key="1">
    <citation type="submission" date="2023-07" db="EMBL/GenBank/DDBJ databases">
        <title>Genomic Encyclopedia of Type Strains, Phase IV (KMG-IV): sequencing the most valuable type-strain genomes for metagenomic binning, comparative biology and taxonomic classification.</title>
        <authorList>
            <person name="Goeker M."/>
        </authorList>
    </citation>
    <scope>NUCLEOTIDE SEQUENCE [LARGE SCALE GENOMIC DNA]</scope>
    <source>
        <strain evidence="3 4">DSM 9768</strain>
    </source>
</reference>
<evidence type="ECO:0000256" key="1">
    <source>
        <dbReference type="ARBA" id="ARBA00011040"/>
    </source>
</evidence>
<feature type="domain" description="ArsA/GET3 Anion-transporting ATPase-like" evidence="2">
    <location>
        <begin position="10"/>
        <end position="308"/>
    </location>
</feature>
<organism evidence="3 4">
    <name type="scientific">Evansella vedderi</name>
    <dbReference type="NCBI Taxonomy" id="38282"/>
    <lineage>
        <taxon>Bacteria</taxon>
        <taxon>Bacillati</taxon>
        <taxon>Bacillota</taxon>
        <taxon>Bacilli</taxon>
        <taxon>Bacillales</taxon>
        <taxon>Bacillaceae</taxon>
        <taxon>Evansella</taxon>
    </lineage>
</organism>